<protein>
    <submittedName>
        <fullName evidence="6">Bifunctional DNA primase/polymerase</fullName>
    </submittedName>
</protein>
<proteinExistence type="predicted"/>
<dbReference type="InterPro" id="IPR051620">
    <property type="entry name" value="ORF904-like_C"/>
</dbReference>
<keyword evidence="1" id="KW-0547">Nucleotide-binding</keyword>
<feature type="compositionally biased region" description="Acidic residues" evidence="4">
    <location>
        <begin position="497"/>
        <end position="506"/>
    </location>
</feature>
<dbReference type="EMBL" id="JAINVV010000014">
    <property type="protein sequence ID" value="MBY8826107.1"/>
    <property type="molecule type" value="Genomic_DNA"/>
</dbReference>
<feature type="compositionally biased region" description="Pro residues" evidence="4">
    <location>
        <begin position="987"/>
        <end position="999"/>
    </location>
</feature>
<organism evidence="6 7">
    <name type="scientific">Sphingomonas colocasiae</name>
    <dbReference type="NCBI Taxonomy" id="1848973"/>
    <lineage>
        <taxon>Bacteria</taxon>
        <taxon>Pseudomonadati</taxon>
        <taxon>Pseudomonadota</taxon>
        <taxon>Alphaproteobacteria</taxon>
        <taxon>Sphingomonadales</taxon>
        <taxon>Sphingomonadaceae</taxon>
        <taxon>Sphingomonas</taxon>
    </lineage>
</organism>
<feature type="compositionally biased region" description="Low complexity" evidence="4">
    <location>
        <begin position="213"/>
        <end position="224"/>
    </location>
</feature>
<dbReference type="Pfam" id="PF08706">
    <property type="entry name" value="D5_N"/>
    <property type="match status" value="1"/>
</dbReference>
<dbReference type="SMART" id="SM00885">
    <property type="entry name" value="D5_N"/>
    <property type="match status" value="1"/>
</dbReference>
<feature type="compositionally biased region" description="Basic and acidic residues" evidence="4">
    <location>
        <begin position="958"/>
        <end position="979"/>
    </location>
</feature>
<dbReference type="Gene3D" id="3.40.50.300">
    <property type="entry name" value="P-loop containing nucleotide triphosphate hydrolases"/>
    <property type="match status" value="1"/>
</dbReference>
<evidence type="ECO:0000259" key="5">
    <source>
        <dbReference type="PROSITE" id="PS51206"/>
    </source>
</evidence>
<dbReference type="SMART" id="SM00943">
    <property type="entry name" value="Prim-Pol"/>
    <property type="match status" value="1"/>
</dbReference>
<evidence type="ECO:0000256" key="4">
    <source>
        <dbReference type="SAM" id="MobiDB-lite"/>
    </source>
</evidence>
<dbReference type="PANTHER" id="PTHR35372:SF2">
    <property type="entry name" value="SF3 HELICASE DOMAIN-CONTAINING PROTEIN"/>
    <property type="match status" value="1"/>
</dbReference>
<dbReference type="PANTHER" id="PTHR35372">
    <property type="entry name" value="ATP BINDING PROTEIN-RELATED"/>
    <property type="match status" value="1"/>
</dbReference>
<keyword evidence="7" id="KW-1185">Reference proteome</keyword>
<evidence type="ECO:0000313" key="7">
    <source>
        <dbReference type="Proteomes" id="UP000706039"/>
    </source>
</evidence>
<dbReference type="PROSITE" id="PS51206">
    <property type="entry name" value="SF3_HELICASE_1"/>
    <property type="match status" value="1"/>
</dbReference>
<name>A0ABS7PXL2_9SPHN</name>
<feature type="domain" description="SF3 helicase" evidence="5">
    <location>
        <begin position="671"/>
        <end position="834"/>
    </location>
</feature>
<dbReference type="Proteomes" id="UP000706039">
    <property type="component" value="Unassembled WGS sequence"/>
</dbReference>
<feature type="region of interest" description="Disordered" evidence="4">
    <location>
        <begin position="485"/>
        <end position="519"/>
    </location>
</feature>
<gene>
    <name evidence="6" type="ORF">K7G82_27650</name>
</gene>
<feature type="compositionally biased region" description="Gly residues" evidence="4">
    <location>
        <begin position="391"/>
        <end position="406"/>
    </location>
</feature>
<keyword evidence="3" id="KW-0067">ATP-binding</keyword>
<dbReference type="InterPro" id="IPR027417">
    <property type="entry name" value="P-loop_NTPase"/>
</dbReference>
<feature type="compositionally biased region" description="Low complexity" evidence="4">
    <location>
        <begin position="352"/>
        <end position="372"/>
    </location>
</feature>
<dbReference type="NCBIfam" id="TIGR01613">
    <property type="entry name" value="primase_Cterm"/>
    <property type="match status" value="1"/>
</dbReference>
<dbReference type="InterPro" id="IPR015330">
    <property type="entry name" value="DNA_primase/pol_bifunc_N"/>
</dbReference>
<dbReference type="InterPro" id="IPR006500">
    <property type="entry name" value="Helicase_put_C_phage/plasmid"/>
</dbReference>
<evidence type="ECO:0000256" key="1">
    <source>
        <dbReference type="ARBA" id="ARBA00022741"/>
    </source>
</evidence>
<dbReference type="CDD" id="cd04859">
    <property type="entry name" value="Prim_Pol"/>
    <property type="match status" value="1"/>
</dbReference>
<sequence>MPSADLPSPMCSAALRYARHGWPVFPCRERDETVRLANGNERTYKAKSPYTGAGFKDATTDEARIREWWRRHPNALIGLATGRNGCFVLDFDPRHDAVTGEVFTLEQLKADLEEQMGCALPPSLTAITQSEGVHVYLRQPDGEPIRNRGNLPRHVDVRGEGGYVIAPPSVTYHDDGTEKGRYRWYRGKLGDEAVDAPAALIEILRSTAKRARAAAPAETDAAEPSTRSAPPVNRSDDPADVVRRRYALRALEDECAELEKTPEGGGRHGGRNRGIYFAALKLGGFVAGGWLSESVVRAALRDVIRNMPNNQDPDGAEQTMENGLRDGMQNAHDLSDVGTRAGARPSSAQANGSSRAGRPAAASSSAPGLPDRSSPPPPDDDGRNGQSSHAGGNGGDGSELGCGPGKDGGWGDDLTLRCAFMPQTDLGNLERFLARYGANFLFVEAWGWLAWDGQRWNRDMAVPMIGRAVQETMRLVQDEADLVRASGVPFPPKDGDVELNDDDDDGEPHPDDNVDERDPHFIREFRKQRRKLKSHMWYRQRLLARETGGEGPRHNAIVQVKSNGDIVLLSDKVAAWGRASESAGHISCIPTMAQSRLSARTEDFDVDPLALNVQNGTLQFFRPVDGAAAHVELRAHQRKDRITKIARASFDPAAISKVFDTFLERVQPGADMRTFLDCWAGYNAIGLADAQRMAIFYGEGSNGKGVWVQTIAWLLGDYAWATGIETFMGGGPKRTGGGPTTDLAALAGRRMVYANEPDDSSKFSDGLLKALTSDEPIGGVRELNRPPFELLVTWANTIMANTLPRIGTDWGTRRRAQVVPWDVIIPKEERDIQLKNKIKAEMSGVLNRVVAGALAYLTDGLPMPDAMVEATQQYHEENDMLGMFLDLCIARSPGDKLGATALHRLFEAWQTWAQQLPASGKAWSAKYLNAQMQKKGFKINKASTMQWHDIVPRFVETDFTDHDGKPQARELPAPKHPDKPSAGLPPGAAPPPQFDPPAPDTGRYSDDDLPP</sequence>
<evidence type="ECO:0000256" key="2">
    <source>
        <dbReference type="ARBA" id="ARBA00022801"/>
    </source>
</evidence>
<dbReference type="Pfam" id="PF09250">
    <property type="entry name" value="Prim-Pol"/>
    <property type="match status" value="1"/>
</dbReference>
<feature type="compositionally biased region" description="Basic and acidic residues" evidence="4">
    <location>
        <begin position="507"/>
        <end position="519"/>
    </location>
</feature>
<feature type="region of interest" description="Disordered" evidence="4">
    <location>
        <begin position="958"/>
        <end position="1011"/>
    </location>
</feature>
<feature type="region of interest" description="Disordered" evidence="4">
    <location>
        <begin position="326"/>
        <end position="406"/>
    </location>
</feature>
<evidence type="ECO:0000313" key="6">
    <source>
        <dbReference type="EMBL" id="MBY8826107.1"/>
    </source>
</evidence>
<dbReference type="InterPro" id="IPR014015">
    <property type="entry name" value="Helicase_SF3_DNA-vir"/>
</dbReference>
<dbReference type="InterPro" id="IPR014818">
    <property type="entry name" value="Phage/plasmid_primase_P4_C"/>
</dbReference>
<evidence type="ECO:0000256" key="3">
    <source>
        <dbReference type="ARBA" id="ARBA00022840"/>
    </source>
</evidence>
<keyword evidence="2" id="KW-0378">Hydrolase</keyword>
<dbReference type="SUPFAM" id="SSF56747">
    <property type="entry name" value="Prim-pol domain"/>
    <property type="match status" value="1"/>
</dbReference>
<feature type="region of interest" description="Disordered" evidence="4">
    <location>
        <begin position="212"/>
        <end position="239"/>
    </location>
</feature>
<accession>A0ABS7PXL2</accession>
<reference evidence="6 7" key="1">
    <citation type="submission" date="2021-08" db="EMBL/GenBank/DDBJ databases">
        <authorList>
            <person name="Tuo L."/>
        </authorList>
    </citation>
    <scope>NUCLEOTIDE SEQUENCE [LARGE SCALE GENOMIC DNA]</scope>
    <source>
        <strain evidence="6 7">JCM 31229</strain>
    </source>
</reference>
<comment type="caution">
    <text evidence="6">The sequence shown here is derived from an EMBL/GenBank/DDBJ whole genome shotgun (WGS) entry which is preliminary data.</text>
</comment>